<dbReference type="SMART" id="SM00949">
    <property type="entry name" value="PAZ"/>
    <property type="match status" value="1"/>
</dbReference>
<organism evidence="6 7">
    <name type="scientific">Dibothriocephalus latus</name>
    <name type="common">Fish tapeworm</name>
    <name type="synonym">Diphyllobothrium latum</name>
    <dbReference type="NCBI Taxonomy" id="60516"/>
    <lineage>
        <taxon>Eukaryota</taxon>
        <taxon>Metazoa</taxon>
        <taxon>Spiralia</taxon>
        <taxon>Lophotrochozoa</taxon>
        <taxon>Platyhelminthes</taxon>
        <taxon>Cestoda</taxon>
        <taxon>Eucestoda</taxon>
        <taxon>Diphyllobothriidea</taxon>
        <taxon>Diphyllobothriidae</taxon>
        <taxon>Dibothriocephalus</taxon>
    </lineage>
</organism>
<dbReference type="AlphaFoldDB" id="A0A3P7N7M4"/>
<keyword evidence="1" id="KW-0540">Nuclease</keyword>
<protein>
    <recommendedName>
        <fullName evidence="5">PAZ domain-containing protein</fullName>
    </recommendedName>
</protein>
<dbReference type="GO" id="GO:0005737">
    <property type="term" value="C:cytoplasm"/>
    <property type="evidence" value="ECO:0007669"/>
    <property type="project" value="TreeGrafter"/>
</dbReference>
<dbReference type="GO" id="GO:0005634">
    <property type="term" value="C:nucleus"/>
    <property type="evidence" value="ECO:0007669"/>
    <property type="project" value="TreeGrafter"/>
</dbReference>
<dbReference type="OrthoDB" id="2392202at2759"/>
<dbReference type="InterPro" id="IPR036085">
    <property type="entry name" value="PAZ_dom_sf"/>
</dbReference>
<name>A0A3P7N7M4_DIBLA</name>
<dbReference type="PANTHER" id="PTHR14950">
    <property type="entry name" value="DICER-RELATED"/>
    <property type="match status" value="1"/>
</dbReference>
<gene>
    <name evidence="6" type="ORF">DILT_LOCUS15537</name>
</gene>
<dbReference type="GO" id="GO:0031054">
    <property type="term" value="P:pre-miRNA processing"/>
    <property type="evidence" value="ECO:0007669"/>
    <property type="project" value="TreeGrafter"/>
</dbReference>
<evidence type="ECO:0000256" key="1">
    <source>
        <dbReference type="ARBA" id="ARBA00022722"/>
    </source>
</evidence>
<evidence type="ECO:0000256" key="2">
    <source>
        <dbReference type="ARBA" id="ARBA00022741"/>
    </source>
</evidence>
<keyword evidence="2" id="KW-0547">Nucleotide-binding</keyword>
<dbReference type="GO" id="GO:0030422">
    <property type="term" value="P:siRNA processing"/>
    <property type="evidence" value="ECO:0007669"/>
    <property type="project" value="TreeGrafter"/>
</dbReference>
<evidence type="ECO:0000256" key="3">
    <source>
        <dbReference type="ARBA" id="ARBA00022759"/>
    </source>
</evidence>
<evidence type="ECO:0000259" key="5">
    <source>
        <dbReference type="PROSITE" id="PS50821"/>
    </source>
</evidence>
<dbReference type="EMBL" id="UYRU01079791">
    <property type="protein sequence ID" value="VDN30457.1"/>
    <property type="molecule type" value="Genomic_DNA"/>
</dbReference>
<dbReference type="GO" id="GO:0000166">
    <property type="term" value="F:nucleotide binding"/>
    <property type="evidence" value="ECO:0007669"/>
    <property type="project" value="UniProtKB-KW"/>
</dbReference>
<reference evidence="6 7" key="1">
    <citation type="submission" date="2018-11" db="EMBL/GenBank/DDBJ databases">
        <authorList>
            <consortium name="Pathogen Informatics"/>
        </authorList>
    </citation>
    <scope>NUCLEOTIDE SEQUENCE [LARGE SCALE GENOMIC DNA]</scope>
</reference>
<dbReference type="InterPro" id="IPR003100">
    <property type="entry name" value="PAZ_dom"/>
</dbReference>
<evidence type="ECO:0000313" key="7">
    <source>
        <dbReference type="Proteomes" id="UP000281553"/>
    </source>
</evidence>
<dbReference type="PANTHER" id="PTHR14950:SF37">
    <property type="entry name" value="ENDORIBONUCLEASE DICER"/>
    <property type="match status" value="1"/>
</dbReference>
<dbReference type="GO" id="GO:0004530">
    <property type="term" value="F:deoxyribonuclease I activity"/>
    <property type="evidence" value="ECO:0007669"/>
    <property type="project" value="TreeGrafter"/>
</dbReference>
<dbReference type="Gene3D" id="2.170.260.10">
    <property type="entry name" value="paz domain"/>
    <property type="match status" value="1"/>
</dbReference>
<feature type="non-terminal residue" evidence="6">
    <location>
        <position position="175"/>
    </location>
</feature>
<dbReference type="GO" id="GO:0003723">
    <property type="term" value="F:RNA binding"/>
    <property type="evidence" value="ECO:0007669"/>
    <property type="project" value="InterPro"/>
</dbReference>
<accession>A0A3P7N7M4</accession>
<evidence type="ECO:0000256" key="4">
    <source>
        <dbReference type="ARBA" id="ARBA00022801"/>
    </source>
</evidence>
<sequence>MHYSEPLFPLTQNRHDLSPLTIFPSKQFATFADYYTSKYNVNLSTVDQPLLDVDFTVLRLCLIVPRYLNPRGHSLPTTNEAKRQERLESVRHKQLLIPELCYRHAFPASVWRKAVCLPSIIYRVEHLLLAEELRQWIARDTGLGSALPPLPQAAEELVFPPLRFIFPVELTGQIH</sequence>
<keyword evidence="4" id="KW-0378">Hydrolase</keyword>
<dbReference type="PROSITE" id="PS50821">
    <property type="entry name" value="PAZ"/>
    <property type="match status" value="1"/>
</dbReference>
<dbReference type="GO" id="GO:0006309">
    <property type="term" value="P:apoptotic DNA fragmentation"/>
    <property type="evidence" value="ECO:0007669"/>
    <property type="project" value="TreeGrafter"/>
</dbReference>
<feature type="domain" description="PAZ" evidence="5">
    <location>
        <begin position="1"/>
        <end position="65"/>
    </location>
</feature>
<proteinExistence type="predicted"/>
<evidence type="ECO:0000313" key="6">
    <source>
        <dbReference type="EMBL" id="VDN30457.1"/>
    </source>
</evidence>
<dbReference type="SUPFAM" id="SSF101690">
    <property type="entry name" value="PAZ domain"/>
    <property type="match status" value="1"/>
</dbReference>
<keyword evidence="7" id="KW-1185">Reference proteome</keyword>
<dbReference type="Proteomes" id="UP000281553">
    <property type="component" value="Unassembled WGS sequence"/>
</dbReference>
<keyword evidence="3" id="KW-0255">Endonuclease</keyword>
<dbReference type="GO" id="GO:0004525">
    <property type="term" value="F:ribonuclease III activity"/>
    <property type="evidence" value="ECO:0007669"/>
    <property type="project" value="TreeGrafter"/>
</dbReference>
<dbReference type="Pfam" id="PF02170">
    <property type="entry name" value="PAZ"/>
    <property type="match status" value="1"/>
</dbReference>